<dbReference type="Gene3D" id="1.10.630.10">
    <property type="entry name" value="Cytochrome P450"/>
    <property type="match status" value="1"/>
</dbReference>
<proteinExistence type="inferred from homology"/>
<dbReference type="GO" id="GO:0004497">
    <property type="term" value="F:monooxygenase activity"/>
    <property type="evidence" value="ECO:0007669"/>
    <property type="project" value="InterPro"/>
</dbReference>
<dbReference type="PRINTS" id="PR00463">
    <property type="entry name" value="EP450I"/>
</dbReference>
<keyword evidence="3" id="KW-0560">Oxidoreductase</keyword>
<dbReference type="CDD" id="cd11065">
    <property type="entry name" value="CYP64-like"/>
    <property type="match status" value="1"/>
</dbReference>
<dbReference type="Proteomes" id="UP000433883">
    <property type="component" value="Unassembled WGS sequence"/>
</dbReference>
<accession>A0A8H3UI27</accession>
<evidence type="ECO:0000313" key="7">
    <source>
        <dbReference type="Proteomes" id="UP000433883"/>
    </source>
</evidence>
<comment type="cofactor">
    <cofactor evidence="5">
        <name>heme</name>
        <dbReference type="ChEBI" id="CHEBI:30413"/>
    </cofactor>
</comment>
<reference evidence="6 7" key="1">
    <citation type="submission" date="2019-11" db="EMBL/GenBank/DDBJ databases">
        <title>Venturia inaequalis Genome Resource.</title>
        <authorList>
            <person name="Lichtner F.J."/>
        </authorList>
    </citation>
    <scope>NUCLEOTIDE SEQUENCE [LARGE SCALE GENOMIC DNA]</scope>
    <source>
        <strain evidence="6">Bline_iso_100314</strain>
    </source>
</reference>
<dbReference type="InterPro" id="IPR001128">
    <property type="entry name" value="Cyt_P450"/>
</dbReference>
<dbReference type="EMBL" id="WNWQ01000344">
    <property type="protein sequence ID" value="KAE9970050.1"/>
    <property type="molecule type" value="Genomic_DNA"/>
</dbReference>
<comment type="similarity">
    <text evidence="1">Belongs to the cytochrome P450 family.</text>
</comment>
<evidence type="ECO:0000256" key="2">
    <source>
        <dbReference type="ARBA" id="ARBA00022723"/>
    </source>
</evidence>
<keyword evidence="5" id="KW-0349">Heme</keyword>
<evidence type="ECO:0008006" key="8">
    <source>
        <dbReference type="Google" id="ProtNLM"/>
    </source>
</evidence>
<dbReference type="InterPro" id="IPR050364">
    <property type="entry name" value="Cytochrome_P450_fung"/>
</dbReference>
<dbReference type="GO" id="GO:0020037">
    <property type="term" value="F:heme binding"/>
    <property type="evidence" value="ECO:0007669"/>
    <property type="project" value="InterPro"/>
</dbReference>
<comment type="caution">
    <text evidence="6">The sequence shown here is derived from an EMBL/GenBank/DDBJ whole genome shotgun (WGS) entry which is preliminary data.</text>
</comment>
<dbReference type="Pfam" id="PF00067">
    <property type="entry name" value="p450"/>
    <property type="match status" value="1"/>
</dbReference>
<protein>
    <recommendedName>
        <fullName evidence="8">Cytochrome P450</fullName>
    </recommendedName>
</protein>
<dbReference type="GO" id="GO:0016705">
    <property type="term" value="F:oxidoreductase activity, acting on paired donors, with incorporation or reduction of molecular oxygen"/>
    <property type="evidence" value="ECO:0007669"/>
    <property type="project" value="InterPro"/>
</dbReference>
<feature type="binding site" description="axial binding residue" evidence="5">
    <location>
        <position position="473"/>
    </location>
    <ligand>
        <name>heme</name>
        <dbReference type="ChEBI" id="CHEBI:30413"/>
    </ligand>
    <ligandPart>
        <name>Fe</name>
        <dbReference type="ChEBI" id="CHEBI:18248"/>
    </ligandPart>
</feature>
<evidence type="ECO:0000256" key="5">
    <source>
        <dbReference type="PIRSR" id="PIRSR602401-1"/>
    </source>
</evidence>
<evidence type="ECO:0000256" key="4">
    <source>
        <dbReference type="ARBA" id="ARBA00023004"/>
    </source>
</evidence>
<dbReference type="InterPro" id="IPR002401">
    <property type="entry name" value="Cyt_P450_E_grp-I"/>
</dbReference>
<sequence length="646" mass="73595">MMEESSTIQRVATWNSSVSLSKKPLIRKNPKNKPPSRDMRLYLPAWQTNPCRIYEILIGDALASEVINPRGYPIIGSVPDIPDELGWIKFSDWGKEFGPIYQCNLAGTNHVWISSDQIARDLLSKKAAIYSDRPHIPALLDDNRSSGQYLPLMSKNELWSRQRKFANTIMRDSEKNQFHQYPETESIRMCAELMRDPSQYNHIQESFISRVTCRLAWGRSEASDELKERARELLIGVSPTGSMINKLPFLMSLPDWLSPAKAWERKRARTERRFFEIMQGQVRTDMLKSDTPSSQKASWMSIFLGSKDGFSFSHDLEGAYAVGMHGIAGALTIAAVMQGFCLAMCYYPQYLDMLQEELDGVCGDRMPTNADKASLPLLRAIIKETIRWRPPVPTGIPHFLTQDDEYNGFHIPKGSVIHPLEWAISRDPEIYPDPETFNPLRWIDPSFPTFKGPLTQYPSIVNMSQFGYGRRTCQGMTVTEADLIAGIGSMAWLFDISKQSPEEKRQKRARGIMMNLKATISNEELVTGMSEHSDDEHEEGGFEGLRIGAFPAPTAAERMEEYEEMQRREAERKAKEEAVDPTLRFTKLLIAKPTPFTFHMTVRSEKRAELVDELFAEKLAQGEFPESKTYWGEKSGQPEEFGWVAT</sequence>
<name>A0A8H3UI27_VENIN</name>
<dbReference type="PANTHER" id="PTHR46300">
    <property type="entry name" value="P450, PUTATIVE (EUROFUNG)-RELATED-RELATED"/>
    <property type="match status" value="1"/>
</dbReference>
<dbReference type="AlphaFoldDB" id="A0A8H3UI27"/>
<keyword evidence="4 5" id="KW-0408">Iron</keyword>
<evidence type="ECO:0000313" key="6">
    <source>
        <dbReference type="EMBL" id="KAE9970050.1"/>
    </source>
</evidence>
<evidence type="ECO:0000256" key="3">
    <source>
        <dbReference type="ARBA" id="ARBA00023002"/>
    </source>
</evidence>
<dbReference type="PANTHER" id="PTHR46300:SF8">
    <property type="entry name" value="CYTOCHROME P450 2E1"/>
    <property type="match status" value="1"/>
</dbReference>
<gene>
    <name evidence="6" type="ORF">BLS_005096</name>
</gene>
<dbReference type="SUPFAM" id="SSF48264">
    <property type="entry name" value="Cytochrome P450"/>
    <property type="match status" value="1"/>
</dbReference>
<dbReference type="InterPro" id="IPR036396">
    <property type="entry name" value="Cyt_P450_sf"/>
</dbReference>
<evidence type="ECO:0000256" key="1">
    <source>
        <dbReference type="ARBA" id="ARBA00010617"/>
    </source>
</evidence>
<dbReference type="GO" id="GO:0005506">
    <property type="term" value="F:iron ion binding"/>
    <property type="evidence" value="ECO:0007669"/>
    <property type="project" value="InterPro"/>
</dbReference>
<organism evidence="6 7">
    <name type="scientific">Venturia inaequalis</name>
    <name type="common">Apple scab fungus</name>
    <dbReference type="NCBI Taxonomy" id="5025"/>
    <lineage>
        <taxon>Eukaryota</taxon>
        <taxon>Fungi</taxon>
        <taxon>Dikarya</taxon>
        <taxon>Ascomycota</taxon>
        <taxon>Pezizomycotina</taxon>
        <taxon>Dothideomycetes</taxon>
        <taxon>Pleosporomycetidae</taxon>
        <taxon>Venturiales</taxon>
        <taxon>Venturiaceae</taxon>
        <taxon>Venturia</taxon>
    </lineage>
</organism>
<keyword evidence="2 5" id="KW-0479">Metal-binding</keyword>